<keyword evidence="4" id="KW-1185">Reference proteome</keyword>
<dbReference type="Proteomes" id="UP000696184">
    <property type="component" value="Unassembled WGS sequence"/>
</dbReference>
<name>A0ABS0U5I7_9GAMM</name>
<evidence type="ECO:0000256" key="2">
    <source>
        <dbReference type="RuleBase" id="RU362080"/>
    </source>
</evidence>
<gene>
    <name evidence="3" type="ORF">H8A87_10565</name>
</gene>
<sequence>MIHQQLFSISCSFNQYPSKVNEAHQPIMITRQNGKTVVVLSLEDWVNLSPNLQFLTPKRAQIHWYY</sequence>
<comment type="similarity">
    <text evidence="1 2">Belongs to the phD/YefM antitoxin family.</text>
</comment>
<evidence type="ECO:0000256" key="1">
    <source>
        <dbReference type="ARBA" id="ARBA00009981"/>
    </source>
</evidence>
<comment type="function">
    <text evidence="2">Antitoxin component of a type II toxin-antitoxin (TA) system.</text>
</comment>
<comment type="caution">
    <text evidence="3">The sequence shown here is derived from an EMBL/GenBank/DDBJ whole genome shotgun (WGS) entry which is preliminary data.</text>
</comment>
<protein>
    <recommendedName>
        <fullName evidence="2">Antitoxin</fullName>
    </recommendedName>
</protein>
<dbReference type="Gene3D" id="3.40.1620.10">
    <property type="entry name" value="YefM-like domain"/>
    <property type="match status" value="1"/>
</dbReference>
<evidence type="ECO:0000313" key="3">
    <source>
        <dbReference type="EMBL" id="MBI6549151.1"/>
    </source>
</evidence>
<dbReference type="InterPro" id="IPR036165">
    <property type="entry name" value="YefM-like_sf"/>
</dbReference>
<evidence type="ECO:0000313" key="4">
    <source>
        <dbReference type="Proteomes" id="UP000696184"/>
    </source>
</evidence>
<dbReference type="SUPFAM" id="SSF143120">
    <property type="entry name" value="YefM-like"/>
    <property type="match status" value="1"/>
</dbReference>
<accession>A0ABS0U5I7</accession>
<reference evidence="3 4" key="1">
    <citation type="submission" date="2020-08" db="EMBL/GenBank/DDBJ databases">
        <title>Description of Xenorhabdus lircayensis sp. nov., the symbiotic bacterium associated with the entomopathogenic nematode Steirnernema unicornum.</title>
        <authorList>
            <person name="Castaneda-Alvarez C."/>
            <person name="Prodan S."/>
            <person name="Zamorano A."/>
            <person name="San-Blas E."/>
            <person name="Aballay E."/>
        </authorList>
    </citation>
    <scope>NUCLEOTIDE SEQUENCE [LARGE SCALE GENOMIC DNA]</scope>
    <source>
        <strain evidence="3 4">VLS</strain>
    </source>
</reference>
<organism evidence="3 4">
    <name type="scientific">Xenorhabdus lircayensis</name>
    <dbReference type="NCBI Taxonomy" id="2763499"/>
    <lineage>
        <taxon>Bacteria</taxon>
        <taxon>Pseudomonadati</taxon>
        <taxon>Pseudomonadota</taxon>
        <taxon>Gammaproteobacteria</taxon>
        <taxon>Enterobacterales</taxon>
        <taxon>Morganellaceae</taxon>
        <taxon>Xenorhabdus</taxon>
    </lineage>
</organism>
<dbReference type="Pfam" id="PF02604">
    <property type="entry name" value="PhdYeFM_antitox"/>
    <property type="match status" value="1"/>
</dbReference>
<dbReference type="InterPro" id="IPR006442">
    <property type="entry name" value="Antitoxin_Phd/YefM"/>
</dbReference>
<proteinExistence type="inferred from homology"/>
<dbReference type="EMBL" id="JACOII010000038">
    <property type="protein sequence ID" value="MBI6549151.1"/>
    <property type="molecule type" value="Genomic_DNA"/>
</dbReference>